<evidence type="ECO:0000313" key="2">
    <source>
        <dbReference type="EMBL" id="GLI40804.1"/>
    </source>
</evidence>
<comment type="caution">
    <text evidence="2">The sequence shown here is derived from an EMBL/GenBank/DDBJ whole genome shotgun (WGS) entry which is preliminary data.</text>
</comment>
<feature type="compositionally biased region" description="Low complexity" evidence="1">
    <location>
        <begin position="216"/>
        <end position="234"/>
    </location>
</feature>
<name>A0A9W6G4D2_9ACTN</name>
<feature type="region of interest" description="Disordered" evidence="1">
    <location>
        <begin position="216"/>
        <end position="258"/>
    </location>
</feature>
<feature type="compositionally biased region" description="Polar residues" evidence="1">
    <location>
        <begin position="241"/>
        <end position="258"/>
    </location>
</feature>
<proteinExistence type="predicted"/>
<dbReference type="Proteomes" id="UP001144313">
    <property type="component" value="Unassembled WGS sequence"/>
</dbReference>
<accession>A0A9W6G4D2</accession>
<evidence type="ECO:0000313" key="3">
    <source>
        <dbReference type="Proteomes" id="UP001144313"/>
    </source>
</evidence>
<protein>
    <submittedName>
        <fullName evidence="2">Uncharacterized protein</fullName>
    </submittedName>
</protein>
<organism evidence="2 3">
    <name type="scientific">Glycomyces algeriensis</name>
    <dbReference type="NCBI Taxonomy" id="256037"/>
    <lineage>
        <taxon>Bacteria</taxon>
        <taxon>Bacillati</taxon>
        <taxon>Actinomycetota</taxon>
        <taxon>Actinomycetes</taxon>
        <taxon>Glycomycetales</taxon>
        <taxon>Glycomycetaceae</taxon>
        <taxon>Glycomyces</taxon>
    </lineage>
</organism>
<dbReference type="EMBL" id="BSDT01000001">
    <property type="protein sequence ID" value="GLI40804.1"/>
    <property type="molecule type" value="Genomic_DNA"/>
</dbReference>
<gene>
    <name evidence="2" type="ORF">GALLR39Z86_06540</name>
</gene>
<reference evidence="2" key="1">
    <citation type="submission" date="2022-12" db="EMBL/GenBank/DDBJ databases">
        <title>Reference genome sequencing for broad-spectrum identification of bacterial and archaeal isolates by mass spectrometry.</title>
        <authorList>
            <person name="Sekiguchi Y."/>
            <person name="Tourlousse D.M."/>
        </authorList>
    </citation>
    <scope>NUCLEOTIDE SEQUENCE</scope>
    <source>
        <strain evidence="2">LLR39Z86</strain>
    </source>
</reference>
<dbReference type="RefSeq" id="WP_270116962.1">
    <property type="nucleotide sequence ID" value="NZ_BAAAOL010000009.1"/>
</dbReference>
<keyword evidence="3" id="KW-1185">Reference proteome</keyword>
<evidence type="ECO:0000256" key="1">
    <source>
        <dbReference type="SAM" id="MobiDB-lite"/>
    </source>
</evidence>
<sequence>MTDPGQTFTDIDEYVTLRLDDDKIIVAVTAAGFRQPTSTIARLVTELAARLPRPGAEADAAVANGVKAIGELQQAAATGGYEAFAAMMRGRLGIDGTPSPIGPANTLSRDPEHDRALAGHLDGVLKTMRAAQTARTGPAADRDRLEVKLHSDEGDLAVTASAALAVAAVWIAPAARQRGLDGLGQALTDLIARARGELRRAAEQRARDALPADLAAKTEQAPAAADRATRAASDMADHVQRLSQRISDLSNQGKAGPR</sequence>
<dbReference type="AlphaFoldDB" id="A0A9W6G4D2"/>